<feature type="compositionally biased region" description="Basic and acidic residues" evidence="1">
    <location>
        <begin position="17"/>
        <end position="27"/>
    </location>
</feature>
<dbReference type="Pfam" id="PF02178">
    <property type="entry name" value="AT_hook"/>
    <property type="match status" value="3"/>
</dbReference>
<dbReference type="PRINTS" id="PR00929">
    <property type="entry name" value="ATHOOK"/>
</dbReference>
<name>A0ABD0J7V2_9CAEN</name>
<dbReference type="InterPro" id="IPR017956">
    <property type="entry name" value="AT_hook_DNA-bd_motif"/>
</dbReference>
<dbReference type="Proteomes" id="UP001519460">
    <property type="component" value="Unassembled WGS sequence"/>
</dbReference>
<dbReference type="EMBL" id="JACVVK020000581">
    <property type="protein sequence ID" value="KAK7465016.1"/>
    <property type="molecule type" value="Genomic_DNA"/>
</dbReference>
<accession>A0ABD0J7V2</accession>
<evidence type="ECO:0000313" key="2">
    <source>
        <dbReference type="EMBL" id="KAK7465016.1"/>
    </source>
</evidence>
<reference evidence="2 3" key="1">
    <citation type="journal article" date="2023" name="Sci. Data">
        <title>Genome assembly of the Korean intertidal mud-creeper Batillaria attramentaria.</title>
        <authorList>
            <person name="Patra A.K."/>
            <person name="Ho P.T."/>
            <person name="Jun S."/>
            <person name="Lee S.J."/>
            <person name="Kim Y."/>
            <person name="Won Y.J."/>
        </authorList>
    </citation>
    <scope>NUCLEOTIDE SEQUENCE [LARGE SCALE GENOMIC DNA]</scope>
    <source>
        <strain evidence="2">Wonlab-2016</strain>
    </source>
</reference>
<gene>
    <name evidence="2" type="ORF">BaRGS_00037801</name>
</gene>
<proteinExistence type="predicted"/>
<protein>
    <submittedName>
        <fullName evidence="2">Uncharacterized protein</fullName>
    </submittedName>
</protein>
<evidence type="ECO:0000256" key="1">
    <source>
        <dbReference type="SAM" id="MobiDB-lite"/>
    </source>
</evidence>
<evidence type="ECO:0000313" key="3">
    <source>
        <dbReference type="Proteomes" id="UP001519460"/>
    </source>
</evidence>
<dbReference type="SMART" id="SM00384">
    <property type="entry name" value="AT_hook"/>
    <property type="match status" value="3"/>
</dbReference>
<dbReference type="AlphaFoldDB" id="A0ABD0J7V2"/>
<sequence length="106" mass="11055">MAPKRKAAAENTAEKSGSNEDAPKADEGASPAKKGRGRPKGSYKGNAPVAVKKNTGRGRGRPPLSAEEKAKRQAERAAGKSTSKTGKPLGRPRKVSTHDTGPQIQL</sequence>
<keyword evidence="3" id="KW-1185">Reference proteome</keyword>
<comment type="caution">
    <text evidence="2">The sequence shown here is derived from an EMBL/GenBank/DDBJ whole genome shotgun (WGS) entry which is preliminary data.</text>
</comment>
<feature type="compositionally biased region" description="Basic and acidic residues" evidence="1">
    <location>
        <begin position="66"/>
        <end position="78"/>
    </location>
</feature>
<organism evidence="2 3">
    <name type="scientific">Batillaria attramentaria</name>
    <dbReference type="NCBI Taxonomy" id="370345"/>
    <lineage>
        <taxon>Eukaryota</taxon>
        <taxon>Metazoa</taxon>
        <taxon>Spiralia</taxon>
        <taxon>Lophotrochozoa</taxon>
        <taxon>Mollusca</taxon>
        <taxon>Gastropoda</taxon>
        <taxon>Caenogastropoda</taxon>
        <taxon>Sorbeoconcha</taxon>
        <taxon>Cerithioidea</taxon>
        <taxon>Batillariidae</taxon>
        <taxon>Batillaria</taxon>
    </lineage>
</organism>
<feature type="region of interest" description="Disordered" evidence="1">
    <location>
        <begin position="1"/>
        <end position="106"/>
    </location>
</feature>